<evidence type="ECO:0000256" key="1">
    <source>
        <dbReference type="ARBA" id="ARBA00008307"/>
    </source>
</evidence>
<accession>A0A8J1TVG9</accession>
<dbReference type="EMBL" id="CAIIXF020000010">
    <property type="protein sequence ID" value="CAH1795873.1"/>
    <property type="molecule type" value="Genomic_DNA"/>
</dbReference>
<gene>
    <name evidence="2" type="ORF">OFUS_LOCUS20343</name>
</gene>
<proteinExistence type="inferred from homology"/>
<comment type="similarity">
    <text evidence="1">Belongs to the mab-21 family.</text>
</comment>
<dbReference type="OrthoDB" id="6054650at2759"/>
<keyword evidence="3" id="KW-1185">Reference proteome</keyword>
<sequence length="454" mass="51937">MSSFSHNKSTESNYAFDRHITIVQLTEFVEFTAHKVDIQNVYTPSQLKEQTTFVENLVKDICVNVGKTEPTLATDGVLNRGSYYDGTKIVNADEYDYEPLLTLSKAVTEVSEFSVFPNQGFRTVRIDTKMLPKPLPAQCLKDINENGVAELSSKELLKFLHCTILEALKYMNTVELKKSVRKHMDQGVVDHYMPHPHDTPYLKGEVSVHSALHGPSVWLRVGAPLGTTDIDLCFCLRSKACDKHVMVSARYRSYESHWLESIIDLPEVQKYKLTLPHNKLLLTLKYMTHLACTVHGGSHVSSHILRTVLLHHQRNCQETDLGECLLSIIKNFMIKPGEKFDYDANMVHLIVNAIEIHDIVHHETTLRTNSMKRVPMLIVLLWIVQQTRHNEDSTWIQRIVDPQFPGNISDDDMLHSLVTSLDFWDNSYSKNPPTRIFQWHHGNTATHVSITGDW</sequence>
<name>A0A8J1TVG9_OWEFU</name>
<dbReference type="AlphaFoldDB" id="A0A8J1TVG9"/>
<comment type="caution">
    <text evidence="2">The sequence shown here is derived from an EMBL/GenBank/DDBJ whole genome shotgun (WGS) entry which is preliminary data.</text>
</comment>
<dbReference type="Proteomes" id="UP000749559">
    <property type="component" value="Unassembled WGS sequence"/>
</dbReference>
<evidence type="ECO:0000313" key="3">
    <source>
        <dbReference type="Proteomes" id="UP000749559"/>
    </source>
</evidence>
<dbReference type="PANTHER" id="PTHR10656:SF42">
    <property type="entry name" value="CYCLIC GMP-AMP SYNTHASE-LIKE PROTEIN-RELATED"/>
    <property type="match status" value="1"/>
</dbReference>
<evidence type="ECO:0000313" key="2">
    <source>
        <dbReference type="EMBL" id="CAH1795873.1"/>
    </source>
</evidence>
<dbReference type="PANTHER" id="PTHR10656">
    <property type="entry name" value="CELL FATE DETERMINING PROTEIN MAB21-RELATED"/>
    <property type="match status" value="1"/>
</dbReference>
<organism evidence="2 3">
    <name type="scientific">Owenia fusiformis</name>
    <name type="common">Polychaete worm</name>
    <dbReference type="NCBI Taxonomy" id="6347"/>
    <lineage>
        <taxon>Eukaryota</taxon>
        <taxon>Metazoa</taxon>
        <taxon>Spiralia</taxon>
        <taxon>Lophotrochozoa</taxon>
        <taxon>Annelida</taxon>
        <taxon>Polychaeta</taxon>
        <taxon>Sedentaria</taxon>
        <taxon>Canalipalpata</taxon>
        <taxon>Sabellida</taxon>
        <taxon>Oweniida</taxon>
        <taxon>Oweniidae</taxon>
        <taxon>Owenia</taxon>
    </lineage>
</organism>
<reference evidence="2" key="1">
    <citation type="submission" date="2022-03" db="EMBL/GenBank/DDBJ databases">
        <authorList>
            <person name="Martin C."/>
        </authorList>
    </citation>
    <scope>NUCLEOTIDE SEQUENCE</scope>
</reference>
<protein>
    <submittedName>
        <fullName evidence="2">Uncharacterized protein</fullName>
    </submittedName>
</protein>
<dbReference type="Gene3D" id="3.30.460.90">
    <property type="match status" value="1"/>
</dbReference>